<name>A0ABX7BHE2_9PROT</name>
<geneLocation type="plasmid" evidence="3 4">
    <name>pTT6-1</name>
</geneLocation>
<gene>
    <name evidence="3" type="ORF">IGS68_30110</name>
</gene>
<feature type="chain" id="PRO_5047152224" description="Right handed beta helix domain-containing protein" evidence="2">
    <location>
        <begin position="20"/>
        <end position="631"/>
    </location>
</feature>
<accession>A0ABX7BHE2</accession>
<feature type="signal peptide" evidence="2">
    <location>
        <begin position="1"/>
        <end position="19"/>
    </location>
</feature>
<keyword evidence="4" id="KW-1185">Reference proteome</keyword>
<organism evidence="3 4">
    <name type="scientific">Skermanella cutis</name>
    <dbReference type="NCBI Taxonomy" id="2775420"/>
    <lineage>
        <taxon>Bacteria</taxon>
        <taxon>Pseudomonadati</taxon>
        <taxon>Pseudomonadota</taxon>
        <taxon>Alphaproteobacteria</taxon>
        <taxon>Rhodospirillales</taxon>
        <taxon>Azospirillaceae</taxon>
        <taxon>Skermanella</taxon>
    </lineage>
</organism>
<sequence length="631" mass="66008">MRRITLVLAGTLFGAPALAETITIGPGQSVTDAARRLAPGDTLLLAPGTYNESVDLSGLHGREGAPITIRAAAGPGTAVINGGRNTAAIQANRISHVAVRDLVVVANAGGTDDDVGGFKIWGSWDNPARHLEFTGNTITGRGQDGFKLFQGAHDVLVADNTLDGDWRQEAIDNVSVRDTVYAGNTIVGRAGFSGLTLKAGSRDNVVRDNRIDVDAPTQLSVGGYGNSRLDREFPAEWQGFEARNTTVTGNAIDGSVRLVSAVDNRITGNAITGPVSSGTNIHMPNSIRSSGNTVDGGSRLERGVDGVGANIGDTGSNISGSVDRGAYRSQRRLEDLLSGDGITRQANRAIDGATGAVTGAIDRAIDETADTVMQPVEDMIDGIGQTLSCNVAGAAVAGAAGIVSGIFSGGRATLGAQLAQHMTQIAGNLCLGKQLAAQRRQLEVQRRMLDLERRNIAAGTADNAAGLDGLMARTLPGLDRAGFLLSEPRIEDEYRQTYPDMFPPLPPDGLVGIEDGLRRHERDAHLRSLALQNRAVQEQAGTLGRAMDHAAAGRAGPGLRSELQAMNAIQGETIASINVLTAATVGHQRAVTEVRLREEARRTAANATAEEFMSTLAVCGNCNISRPFLGD</sequence>
<dbReference type="InterPro" id="IPR011050">
    <property type="entry name" value="Pectin_lyase_fold/virulence"/>
</dbReference>
<dbReference type="Gene3D" id="2.160.20.10">
    <property type="entry name" value="Single-stranded right-handed beta-helix, Pectin lyase-like"/>
    <property type="match status" value="1"/>
</dbReference>
<evidence type="ECO:0000313" key="4">
    <source>
        <dbReference type="Proteomes" id="UP000595197"/>
    </source>
</evidence>
<evidence type="ECO:0000256" key="2">
    <source>
        <dbReference type="SAM" id="SignalP"/>
    </source>
</evidence>
<dbReference type="SUPFAM" id="SSF51126">
    <property type="entry name" value="Pectin lyase-like"/>
    <property type="match status" value="1"/>
</dbReference>
<keyword evidence="2" id="KW-0732">Signal</keyword>
<evidence type="ECO:0000313" key="3">
    <source>
        <dbReference type="EMBL" id="QQP92718.1"/>
    </source>
</evidence>
<evidence type="ECO:0008006" key="5">
    <source>
        <dbReference type="Google" id="ProtNLM"/>
    </source>
</evidence>
<evidence type="ECO:0000256" key="1">
    <source>
        <dbReference type="SAM" id="MobiDB-lite"/>
    </source>
</evidence>
<dbReference type="RefSeq" id="WP_201081840.1">
    <property type="nucleotide sequence ID" value="NZ_CP067421.1"/>
</dbReference>
<protein>
    <recommendedName>
        <fullName evidence="5">Right handed beta helix domain-containing protein</fullName>
    </recommendedName>
</protein>
<feature type="compositionally biased region" description="Polar residues" evidence="1">
    <location>
        <begin position="277"/>
        <end position="295"/>
    </location>
</feature>
<dbReference type="InterPro" id="IPR012334">
    <property type="entry name" value="Pectin_lyas_fold"/>
</dbReference>
<feature type="region of interest" description="Disordered" evidence="1">
    <location>
        <begin position="277"/>
        <end position="296"/>
    </location>
</feature>
<dbReference type="EMBL" id="CP067421">
    <property type="protein sequence ID" value="QQP92718.1"/>
    <property type="molecule type" value="Genomic_DNA"/>
</dbReference>
<dbReference type="Proteomes" id="UP000595197">
    <property type="component" value="Plasmid pTT6-1"/>
</dbReference>
<proteinExistence type="predicted"/>
<reference evidence="3" key="1">
    <citation type="submission" date="2021-02" db="EMBL/GenBank/DDBJ databases">
        <title>Skermanella TT6 skin isolate.</title>
        <authorList>
            <person name="Lee K."/>
            <person name="Ganzorig M."/>
        </authorList>
    </citation>
    <scope>NUCLEOTIDE SEQUENCE</scope>
    <source>
        <strain evidence="3">TT6</strain>
    </source>
</reference>
<keyword evidence="3" id="KW-0614">Plasmid</keyword>